<evidence type="ECO:0000313" key="2">
    <source>
        <dbReference type="EMBL" id="TLE03030.1"/>
    </source>
</evidence>
<dbReference type="Gene3D" id="3.40.50.1820">
    <property type="entry name" value="alpha/beta hydrolase"/>
    <property type="match status" value="1"/>
</dbReference>
<dbReference type="EMBL" id="JRPH02000036">
    <property type="protein sequence ID" value="TLE03030.1"/>
    <property type="molecule type" value="Genomic_DNA"/>
</dbReference>
<dbReference type="SUPFAM" id="SSF53474">
    <property type="entry name" value="alpha/beta-Hydrolases"/>
    <property type="match status" value="1"/>
</dbReference>
<evidence type="ECO:0000313" key="3">
    <source>
        <dbReference type="Proteomes" id="UP000029870"/>
    </source>
</evidence>
<dbReference type="RefSeq" id="WP_004083834.1">
    <property type="nucleotide sequence ID" value="NZ_CAOUIW010000040.1"/>
</dbReference>
<dbReference type="Proteomes" id="UP000029870">
    <property type="component" value="Unassembled WGS sequence"/>
</dbReference>
<dbReference type="InterPro" id="IPR002921">
    <property type="entry name" value="Fungal_lipase-type"/>
</dbReference>
<comment type="caution">
    <text evidence="2">The sequence shown here is derived from an EMBL/GenBank/DDBJ whole genome shotgun (WGS) entry which is preliminary data.</text>
</comment>
<gene>
    <name evidence="2" type="ORF">LS77_009605</name>
</gene>
<protein>
    <recommendedName>
        <fullName evidence="1">Fungal lipase-type domain-containing protein</fullName>
    </recommendedName>
</protein>
<dbReference type="Pfam" id="PF01764">
    <property type="entry name" value="Lipase_3"/>
    <property type="match status" value="1"/>
</dbReference>
<name>A0A6D2C329_9HELI</name>
<accession>A0A6D2C329</accession>
<proteinExistence type="predicted"/>
<dbReference type="AlphaFoldDB" id="A0A6D2C329"/>
<feature type="domain" description="Fungal lipase-type" evidence="1">
    <location>
        <begin position="177"/>
        <end position="220"/>
    </location>
</feature>
<reference evidence="2 3" key="1">
    <citation type="journal article" date="2014" name="Genome Announc.">
        <title>Draft genome sequences of eight enterohepatic helicobacter species isolated from both laboratory and wild rodents.</title>
        <authorList>
            <person name="Sheh A."/>
            <person name="Shen Z."/>
            <person name="Fox J.G."/>
        </authorList>
    </citation>
    <scope>NUCLEOTIDE SEQUENCE [LARGE SCALE GENOMIC DNA]</scope>
    <source>
        <strain evidence="2 3">Missouri</strain>
    </source>
</reference>
<sequence length="220" mass="26081">MTNREIIKKLRDNAELAWASYFYFDLLKDSNGIPRKIYQLDEQGQKIKDKNYPREYRETPINLEHIINKKYYNQEVLVNLEQSNDIFTKMRNRAKDSFNSDKLGGEFGDIQTKEFLKRYYLLDYYPKDNSKGLHACLFRDKESKQYTLAIRGSYDNRDYVEADAWNLLIKEQVPRAYYEDMLRFYNQCKAKYPVMTESKSLNVVGHSLGGALAQMFGLHL</sequence>
<evidence type="ECO:0000259" key="1">
    <source>
        <dbReference type="Pfam" id="PF01764"/>
    </source>
</evidence>
<dbReference type="InterPro" id="IPR029058">
    <property type="entry name" value="AB_hydrolase_fold"/>
</dbReference>
<dbReference type="GO" id="GO:0006629">
    <property type="term" value="P:lipid metabolic process"/>
    <property type="evidence" value="ECO:0007669"/>
    <property type="project" value="InterPro"/>
</dbReference>
<dbReference type="GeneID" id="60657662"/>
<organism evidence="2 3">
    <name type="scientific">Helicobacter bilis</name>
    <dbReference type="NCBI Taxonomy" id="37372"/>
    <lineage>
        <taxon>Bacteria</taxon>
        <taxon>Pseudomonadati</taxon>
        <taxon>Campylobacterota</taxon>
        <taxon>Epsilonproteobacteria</taxon>
        <taxon>Campylobacterales</taxon>
        <taxon>Helicobacteraceae</taxon>
        <taxon>Helicobacter</taxon>
    </lineage>
</organism>